<dbReference type="GO" id="GO:0003677">
    <property type="term" value="F:DNA binding"/>
    <property type="evidence" value="ECO:0007669"/>
    <property type="project" value="InterPro"/>
</dbReference>
<reference evidence="3 4" key="1">
    <citation type="submission" date="2016-03" db="EMBL/GenBank/DDBJ databases">
        <title>Draft genome sequence of the Vibrio tubiashii subs. europaeus.</title>
        <authorList>
            <person name="Spinard E."/>
            <person name="Dubert J."/>
            <person name="Nelson D.R."/>
            <person name="Barja J.L."/>
        </authorList>
    </citation>
    <scope>NUCLEOTIDE SEQUENCE [LARGE SCALE GENOMIC DNA]</scope>
    <source>
        <strain evidence="4">PP-638</strain>
        <strain evidence="3">PP2-638</strain>
    </source>
</reference>
<dbReference type="InterPro" id="IPR010982">
    <property type="entry name" value="Lambda_DNA-bd_dom_sf"/>
</dbReference>
<organism evidence="3 4">
    <name type="scientific">Vibrio europaeus</name>
    <dbReference type="NCBI Taxonomy" id="300876"/>
    <lineage>
        <taxon>Bacteria</taxon>
        <taxon>Pseudomonadati</taxon>
        <taxon>Pseudomonadota</taxon>
        <taxon>Gammaproteobacteria</taxon>
        <taxon>Vibrionales</taxon>
        <taxon>Vibrionaceae</taxon>
        <taxon>Vibrio</taxon>
        <taxon>Vibrio oreintalis group</taxon>
    </lineage>
</organism>
<name>A0A178J6Y9_9VIBR</name>
<dbReference type="CDD" id="cd00093">
    <property type="entry name" value="HTH_XRE"/>
    <property type="match status" value="1"/>
</dbReference>
<comment type="caution">
    <text evidence="3">The sequence shown here is derived from an EMBL/GenBank/DDBJ whole genome shotgun (WGS) entry which is preliminary data.</text>
</comment>
<gene>
    <name evidence="3" type="ORF">AZ468_20390</name>
    <name evidence="2" type="ORF">OPW20_04140</name>
</gene>
<dbReference type="Gene3D" id="1.10.260.40">
    <property type="entry name" value="lambda repressor-like DNA-binding domains"/>
    <property type="match status" value="1"/>
</dbReference>
<keyword evidence="5" id="KW-1185">Reference proteome</keyword>
<dbReference type="RefSeq" id="WP_069669058.1">
    <property type="nucleotide sequence ID" value="NZ_JAPFIP010000024.1"/>
</dbReference>
<dbReference type="EMBL" id="LUAX01000007">
    <property type="protein sequence ID" value="OAM97892.1"/>
    <property type="molecule type" value="Genomic_DNA"/>
</dbReference>
<dbReference type="InterPro" id="IPR001387">
    <property type="entry name" value="Cro/C1-type_HTH"/>
</dbReference>
<accession>A0A178J6Y9</accession>
<dbReference type="Proteomes" id="UP000094761">
    <property type="component" value="Unassembled WGS sequence"/>
</dbReference>
<dbReference type="OrthoDB" id="5891495at2"/>
<proteinExistence type="predicted"/>
<dbReference type="AlphaFoldDB" id="A0A178J6Y9"/>
<dbReference type="SUPFAM" id="SSF47413">
    <property type="entry name" value="lambda repressor-like DNA-binding domains"/>
    <property type="match status" value="1"/>
</dbReference>
<dbReference type="PROSITE" id="PS50943">
    <property type="entry name" value="HTH_CROC1"/>
    <property type="match status" value="1"/>
</dbReference>
<feature type="domain" description="HTH cro/C1-type" evidence="1">
    <location>
        <begin position="6"/>
        <end position="69"/>
    </location>
</feature>
<reference evidence="2" key="2">
    <citation type="submission" date="2022-11" db="EMBL/GenBank/DDBJ databases">
        <title>Role of the vibriolysin VemA secreted by the emergent pathogen Vibrio europaeus in the colonization of Manila clam mucus.</title>
        <authorList>
            <person name="Martinez C."/>
            <person name="Rodriguez S."/>
            <person name="Vences A."/>
            <person name="Barja J.L."/>
            <person name="Toranzo A.E."/>
            <person name="Dubert J."/>
        </authorList>
    </citation>
    <scope>NUCLEOTIDE SEQUENCE</scope>
    <source>
        <strain evidence="2">3454</strain>
    </source>
</reference>
<dbReference type="Proteomes" id="UP001150001">
    <property type="component" value="Unassembled WGS sequence"/>
</dbReference>
<evidence type="ECO:0000259" key="1">
    <source>
        <dbReference type="PROSITE" id="PS50943"/>
    </source>
</evidence>
<evidence type="ECO:0000313" key="2">
    <source>
        <dbReference type="EMBL" id="MDC5739241.1"/>
    </source>
</evidence>
<protein>
    <submittedName>
        <fullName evidence="2">Helix-turn-helix domain-containing protein</fullName>
    </submittedName>
    <submittedName>
        <fullName evidence="3">Transcriptional regulator</fullName>
    </submittedName>
</protein>
<evidence type="ECO:0000313" key="5">
    <source>
        <dbReference type="Proteomes" id="UP001150001"/>
    </source>
</evidence>
<dbReference type="EMBL" id="JAPFIT010000010">
    <property type="protein sequence ID" value="MDC5739241.1"/>
    <property type="molecule type" value="Genomic_DNA"/>
</dbReference>
<sequence length="322" mass="38060">MLADYLKTKRKERKLTQSELVLKLKQFRLNAFESLDNVTVSRWERGITSPSRYKQLLITRFFNDDLSEFLLAQRVESDFKELRKIFYDRYESVYSFSNRLKYGEHQPNRYQVSEFESLSQGELQICLDEIEGMHQQFGIPDSKMFQLDFDDLIADKRGEFRVYYNNGVKVGHYLAYYFEFEEFSHQIEQSNCTPDYSKTCNKELHNDLVMFSSSRFFEAPSLRLYNVYREVVSAISNPNIQYFAMRVVTQSAYDYYSHRGFSVVACEGEGGAGEFIIGGKKYRQAIMMVDINRLLSSDYLIALFKHYHSMRSETEQLHNSFI</sequence>
<evidence type="ECO:0000313" key="3">
    <source>
        <dbReference type="EMBL" id="OAM97892.1"/>
    </source>
</evidence>
<evidence type="ECO:0000313" key="4">
    <source>
        <dbReference type="Proteomes" id="UP000094761"/>
    </source>
</evidence>